<evidence type="ECO:0000256" key="1">
    <source>
        <dbReference type="SAM" id="MobiDB-lite"/>
    </source>
</evidence>
<dbReference type="SMART" id="SM00409">
    <property type="entry name" value="IG"/>
    <property type="match status" value="1"/>
</dbReference>
<dbReference type="InterPro" id="IPR003599">
    <property type="entry name" value="Ig_sub"/>
</dbReference>
<sequence>MSTQAPTFTQPLQSVVALEGSAATFKAQVSGSPVPEVSWFRDGQVLTAAALPGAQISFSDGLNWWLQVSSHRNSCVLFSETAPPNFIQRLQSVTVRQGSQVRLDVRVTGIPTPVVNFYREGAEIQSSADFQIVQDGDLYSLLIAEAFPEDSGTYSVSASNSSGRTTSTAELLVQGKEVAVPAKKTKTFVSTSQISQTRQARVEKRMEASFESTAMMEMQIEDGDLAHKAPPRVPPKPTSKSPTPPTGVSKVAATRHQSPSPVRPVKAPIHTPHR</sequence>
<dbReference type="PANTHER" id="PTHR47633:SF4">
    <property type="entry name" value="MYOPALLADIN ISOFORM X1"/>
    <property type="match status" value="1"/>
</dbReference>
<dbReference type="InterPro" id="IPR036179">
    <property type="entry name" value="Ig-like_dom_sf"/>
</dbReference>
<dbReference type="PROSITE" id="PS50835">
    <property type="entry name" value="IG_LIKE"/>
    <property type="match status" value="1"/>
</dbReference>
<accession>A0A671KEV1</accession>
<dbReference type="InterPro" id="IPR013098">
    <property type="entry name" value="Ig_I-set"/>
</dbReference>
<evidence type="ECO:0000259" key="2">
    <source>
        <dbReference type="PROSITE" id="PS50835"/>
    </source>
</evidence>
<dbReference type="SUPFAM" id="SSF48726">
    <property type="entry name" value="Immunoglobulin"/>
    <property type="match status" value="2"/>
</dbReference>
<proteinExistence type="predicted"/>
<dbReference type="Gene3D" id="2.60.40.10">
    <property type="entry name" value="Immunoglobulins"/>
    <property type="match status" value="2"/>
</dbReference>
<name>A0A671KEV1_9TELE</name>
<feature type="region of interest" description="Disordered" evidence="1">
    <location>
        <begin position="226"/>
        <end position="274"/>
    </location>
</feature>
<dbReference type="FunFam" id="2.60.40.10:FF:000629">
    <property type="entry name" value="Titin b"/>
    <property type="match status" value="1"/>
</dbReference>
<dbReference type="InterPro" id="IPR013783">
    <property type="entry name" value="Ig-like_fold"/>
</dbReference>
<dbReference type="Ensembl" id="ENSSANT00000006523.1">
    <property type="protein sequence ID" value="ENSSANP00000006067.1"/>
    <property type="gene ID" value="ENSSANG00000003401.1"/>
</dbReference>
<evidence type="ECO:0000313" key="3">
    <source>
        <dbReference type="Ensembl" id="ENSSANP00000006067.1"/>
    </source>
</evidence>
<reference evidence="3" key="2">
    <citation type="submission" date="2025-09" db="UniProtKB">
        <authorList>
            <consortium name="Ensembl"/>
        </authorList>
    </citation>
    <scope>IDENTIFICATION</scope>
</reference>
<dbReference type="GO" id="GO:0004672">
    <property type="term" value="F:protein kinase activity"/>
    <property type="evidence" value="ECO:0007669"/>
    <property type="project" value="TreeGrafter"/>
</dbReference>
<dbReference type="Proteomes" id="UP000472260">
    <property type="component" value="Unassembled WGS sequence"/>
</dbReference>
<protein>
    <recommendedName>
        <fullName evidence="2">Ig-like domain-containing protein</fullName>
    </recommendedName>
</protein>
<evidence type="ECO:0000313" key="4">
    <source>
        <dbReference type="Proteomes" id="UP000472260"/>
    </source>
</evidence>
<organism evidence="3 4">
    <name type="scientific">Sinocyclocheilus anshuiensis</name>
    <dbReference type="NCBI Taxonomy" id="1608454"/>
    <lineage>
        <taxon>Eukaryota</taxon>
        <taxon>Metazoa</taxon>
        <taxon>Chordata</taxon>
        <taxon>Craniata</taxon>
        <taxon>Vertebrata</taxon>
        <taxon>Euteleostomi</taxon>
        <taxon>Actinopterygii</taxon>
        <taxon>Neopterygii</taxon>
        <taxon>Teleostei</taxon>
        <taxon>Ostariophysi</taxon>
        <taxon>Cypriniformes</taxon>
        <taxon>Cyprinidae</taxon>
        <taxon>Cyprininae</taxon>
        <taxon>Sinocyclocheilus</taxon>
    </lineage>
</organism>
<dbReference type="AlphaFoldDB" id="A0A671KEV1"/>
<keyword evidence="4" id="KW-1185">Reference proteome</keyword>
<dbReference type="PANTHER" id="PTHR47633">
    <property type="entry name" value="IMMUNOGLOBULIN"/>
    <property type="match status" value="1"/>
</dbReference>
<dbReference type="InterPro" id="IPR007110">
    <property type="entry name" value="Ig-like_dom"/>
</dbReference>
<reference evidence="3" key="1">
    <citation type="submission" date="2025-08" db="UniProtKB">
        <authorList>
            <consortium name="Ensembl"/>
        </authorList>
    </citation>
    <scope>IDENTIFICATION</scope>
</reference>
<dbReference type="Pfam" id="PF07679">
    <property type="entry name" value="I-set"/>
    <property type="match status" value="2"/>
</dbReference>
<feature type="compositionally biased region" description="Pro residues" evidence="1">
    <location>
        <begin position="231"/>
        <end position="245"/>
    </location>
</feature>
<feature type="domain" description="Ig-like" evidence="2">
    <location>
        <begin position="6"/>
        <end position="172"/>
    </location>
</feature>